<accession>A0A0A2JQH0</accession>
<evidence type="ECO:0000256" key="2">
    <source>
        <dbReference type="ARBA" id="ARBA00023015"/>
    </source>
</evidence>
<gene>
    <name evidence="8" type="ORF">PEX2_076540</name>
</gene>
<dbReference type="EMBL" id="JQFZ01000157">
    <property type="protein sequence ID" value="KGO56898.1"/>
    <property type="molecule type" value="Genomic_DNA"/>
</dbReference>
<dbReference type="GO" id="GO:0045122">
    <property type="term" value="P:aflatoxin biosynthetic process"/>
    <property type="evidence" value="ECO:0007669"/>
    <property type="project" value="InterPro"/>
</dbReference>
<evidence type="ECO:0000256" key="3">
    <source>
        <dbReference type="ARBA" id="ARBA00023125"/>
    </source>
</evidence>
<dbReference type="GeneID" id="27680344"/>
<sequence length="377" mass="41997">MVVPAVFEMASNACMDDRDERVNHLPRRLPSPIRVFILRLLESRWYRASNPTEWERRTGNILTPSLTPTLTPDAGIPHLPTPEFGWPNMVGSDSMVTNGENPASFPESGEMNEEHESGHERDEMRNDPDDHHEPCIAVACRTLSSLYQFVQSDCVNRHAINDNQFRDMLKPSTPEEESPANDIVFCTTRSATETVSRVLNCTGKSCAQDHSLLLVIGSILLKILTWYEALYQSEIGELVPSSTPLPDSREDVSSRPHHSNTSHSGDKHPTGLSSPRGRMEKPIYTVPLTIPLTTGAFSFSRATEKKMKAQLLLCEVQTLSQMFQALDRRVQAAGSIRGEKDLCGQSNTRLQRQLGELQRVLTVVCTQVPSLGSNVHA</sequence>
<feature type="region of interest" description="Disordered" evidence="6">
    <location>
        <begin position="96"/>
        <end position="129"/>
    </location>
</feature>
<protein>
    <submittedName>
        <fullName evidence="8">Ribosomal protein L10e/L16</fullName>
    </submittedName>
</protein>
<dbReference type="GO" id="GO:0006355">
    <property type="term" value="P:regulation of DNA-templated transcription"/>
    <property type="evidence" value="ECO:0007669"/>
    <property type="project" value="InterPro"/>
</dbReference>
<keyword evidence="9" id="KW-1185">Reference proteome</keyword>
<feature type="compositionally biased region" description="Basic and acidic residues" evidence="6">
    <location>
        <begin position="112"/>
        <end position="129"/>
    </location>
</feature>
<evidence type="ECO:0000313" key="9">
    <source>
        <dbReference type="Proteomes" id="UP000030143"/>
    </source>
</evidence>
<evidence type="ECO:0000256" key="6">
    <source>
        <dbReference type="SAM" id="MobiDB-lite"/>
    </source>
</evidence>
<comment type="caution">
    <text evidence="8">The sequence shown here is derived from an EMBL/GenBank/DDBJ whole genome shotgun (WGS) entry which is preliminary data.</text>
</comment>
<keyword evidence="5" id="KW-0539">Nucleus</keyword>
<evidence type="ECO:0000256" key="5">
    <source>
        <dbReference type="ARBA" id="ARBA00023242"/>
    </source>
</evidence>
<dbReference type="HOGENOM" id="CLU_062279_0_0_1"/>
<dbReference type="GO" id="GO:0005840">
    <property type="term" value="C:ribosome"/>
    <property type="evidence" value="ECO:0007669"/>
    <property type="project" value="UniProtKB-KW"/>
</dbReference>
<dbReference type="Proteomes" id="UP000030143">
    <property type="component" value="Unassembled WGS sequence"/>
</dbReference>
<organism evidence="8 9">
    <name type="scientific">Penicillium expansum</name>
    <name type="common">Blue mold rot fungus</name>
    <dbReference type="NCBI Taxonomy" id="27334"/>
    <lineage>
        <taxon>Eukaryota</taxon>
        <taxon>Fungi</taxon>
        <taxon>Dikarya</taxon>
        <taxon>Ascomycota</taxon>
        <taxon>Pezizomycotina</taxon>
        <taxon>Eurotiomycetes</taxon>
        <taxon>Eurotiomycetidae</taxon>
        <taxon>Eurotiales</taxon>
        <taxon>Aspergillaceae</taxon>
        <taxon>Penicillium</taxon>
    </lineage>
</organism>
<evidence type="ECO:0000259" key="7">
    <source>
        <dbReference type="Pfam" id="PF08493"/>
    </source>
</evidence>
<name>A0A0A2JQH0_PENEN</name>
<dbReference type="Pfam" id="PF08493">
    <property type="entry name" value="AflR"/>
    <property type="match status" value="1"/>
</dbReference>
<dbReference type="GO" id="GO:0046872">
    <property type="term" value="F:metal ion binding"/>
    <property type="evidence" value="ECO:0007669"/>
    <property type="project" value="UniProtKB-KW"/>
</dbReference>
<keyword evidence="1" id="KW-0479">Metal-binding</keyword>
<keyword evidence="8" id="KW-0689">Ribosomal protein</keyword>
<dbReference type="GO" id="GO:0005634">
    <property type="term" value="C:nucleus"/>
    <property type="evidence" value="ECO:0007669"/>
    <property type="project" value="InterPro"/>
</dbReference>
<keyword evidence="4" id="KW-0804">Transcription</keyword>
<evidence type="ECO:0000256" key="4">
    <source>
        <dbReference type="ARBA" id="ARBA00023163"/>
    </source>
</evidence>
<evidence type="ECO:0000313" key="8">
    <source>
        <dbReference type="EMBL" id="KGO56898.1"/>
    </source>
</evidence>
<keyword evidence="8" id="KW-0687">Ribonucleoprotein</keyword>
<dbReference type="GO" id="GO:0003677">
    <property type="term" value="F:DNA binding"/>
    <property type="evidence" value="ECO:0007669"/>
    <property type="project" value="UniProtKB-KW"/>
</dbReference>
<dbReference type="RefSeq" id="XP_016598586.1">
    <property type="nucleotide sequence ID" value="XM_016744924.1"/>
</dbReference>
<keyword evidence="2" id="KW-0805">Transcription regulation</keyword>
<keyword evidence="3" id="KW-0238">DNA-binding</keyword>
<dbReference type="InterPro" id="IPR013700">
    <property type="entry name" value="AflR"/>
</dbReference>
<feature type="domain" description="Aflatoxin regulatory protein" evidence="7">
    <location>
        <begin position="132"/>
        <end position="235"/>
    </location>
</feature>
<dbReference type="VEuPathDB" id="FungiDB:PEXP_059040"/>
<proteinExistence type="predicted"/>
<dbReference type="AlphaFoldDB" id="A0A0A2JQH0"/>
<reference evidence="8 9" key="1">
    <citation type="journal article" date="2015" name="Mol. Plant Microbe Interact.">
        <title>Genome, transcriptome, and functional analyses of Penicillium expansum provide new insights into secondary metabolism and pathogenicity.</title>
        <authorList>
            <person name="Ballester A.R."/>
            <person name="Marcet-Houben M."/>
            <person name="Levin E."/>
            <person name="Sela N."/>
            <person name="Selma-Lazaro C."/>
            <person name="Carmona L."/>
            <person name="Wisniewski M."/>
            <person name="Droby S."/>
            <person name="Gonzalez-Candelas L."/>
            <person name="Gabaldon T."/>
        </authorList>
    </citation>
    <scope>NUCLEOTIDE SEQUENCE [LARGE SCALE GENOMIC DNA]</scope>
    <source>
        <strain evidence="8 9">MD-8</strain>
    </source>
</reference>
<evidence type="ECO:0000256" key="1">
    <source>
        <dbReference type="ARBA" id="ARBA00022723"/>
    </source>
</evidence>
<feature type="region of interest" description="Disordered" evidence="6">
    <location>
        <begin position="240"/>
        <end position="278"/>
    </location>
</feature>